<evidence type="ECO:0000313" key="4">
    <source>
        <dbReference type="Proteomes" id="UP000320216"/>
    </source>
</evidence>
<dbReference type="InterPro" id="IPR009061">
    <property type="entry name" value="DNA-bd_dom_put_sf"/>
</dbReference>
<dbReference type="Proteomes" id="UP000320216">
    <property type="component" value="Chromosome"/>
</dbReference>
<sequence length="204" mass="21653">MRISELAGSSGVPVATIKYYLREGILQPGESRGATQADYGDAHVRRLRLIRSLVDLAGLPIARIKTVLELIDHPGDDLFETLGTAIAALPPYAPERVEYPRAEAAVRRLGWTYDGGFAATAQLDAALAAVEDAGIPLTDARLDAYGSALHHLAEFDVGEMPAPSSDGAAAAIEYAVLGTALYEPVVVGLRRLAHQDVAARLLRG</sequence>
<dbReference type="EMBL" id="CP042305">
    <property type="protein sequence ID" value="QDZ16329.1"/>
    <property type="molecule type" value="Genomic_DNA"/>
</dbReference>
<evidence type="ECO:0000256" key="1">
    <source>
        <dbReference type="ARBA" id="ARBA00023125"/>
    </source>
</evidence>
<dbReference type="PANTHER" id="PTHR30204:SF98">
    <property type="entry name" value="HTH-TYPE TRANSCRIPTIONAL REGULATOR ADHR"/>
    <property type="match status" value="1"/>
</dbReference>
<feature type="domain" description="HTH merR-type" evidence="2">
    <location>
        <begin position="1"/>
        <end position="70"/>
    </location>
</feature>
<evidence type="ECO:0000313" key="3">
    <source>
        <dbReference type="EMBL" id="QDZ16329.1"/>
    </source>
</evidence>
<dbReference type="SMART" id="SM00422">
    <property type="entry name" value="HTH_MERR"/>
    <property type="match status" value="1"/>
</dbReference>
<dbReference type="AlphaFoldDB" id="A0A5B8M802"/>
<dbReference type="InterPro" id="IPR047057">
    <property type="entry name" value="MerR_fam"/>
</dbReference>
<dbReference type="SUPFAM" id="SSF46955">
    <property type="entry name" value="Putative DNA-binding domain"/>
    <property type="match status" value="1"/>
</dbReference>
<dbReference type="GO" id="GO:0003677">
    <property type="term" value="F:DNA binding"/>
    <property type="evidence" value="ECO:0007669"/>
    <property type="project" value="UniProtKB-KW"/>
</dbReference>
<name>A0A5B8M802_9MICO</name>
<dbReference type="Pfam" id="PF13411">
    <property type="entry name" value="MerR_1"/>
    <property type="match status" value="1"/>
</dbReference>
<dbReference type="OrthoDB" id="5242095at2"/>
<dbReference type="PANTHER" id="PTHR30204">
    <property type="entry name" value="REDOX-CYCLING DRUG-SENSING TRANSCRIPTIONAL ACTIVATOR SOXR"/>
    <property type="match status" value="1"/>
</dbReference>
<dbReference type="PRINTS" id="PR00040">
    <property type="entry name" value="HTHMERR"/>
</dbReference>
<organism evidence="3 4">
    <name type="scientific">Humibacter ginsenosidimutans</name>
    <dbReference type="NCBI Taxonomy" id="2599293"/>
    <lineage>
        <taxon>Bacteria</taxon>
        <taxon>Bacillati</taxon>
        <taxon>Actinomycetota</taxon>
        <taxon>Actinomycetes</taxon>
        <taxon>Micrococcales</taxon>
        <taxon>Microbacteriaceae</taxon>
        <taxon>Humibacter</taxon>
    </lineage>
</organism>
<dbReference type="InterPro" id="IPR000551">
    <property type="entry name" value="MerR-type_HTH_dom"/>
</dbReference>
<keyword evidence="4" id="KW-1185">Reference proteome</keyword>
<accession>A0A5B8M802</accession>
<protein>
    <submittedName>
        <fullName evidence="3">MerR family transcriptional regulator</fullName>
    </submittedName>
</protein>
<keyword evidence="1" id="KW-0238">DNA-binding</keyword>
<reference evidence="3 4" key="1">
    <citation type="submission" date="2019-07" db="EMBL/GenBank/DDBJ databases">
        <title>Full genome sequence of Humibacter sp. WJ7-1.</title>
        <authorList>
            <person name="Im W.-T."/>
        </authorList>
    </citation>
    <scope>NUCLEOTIDE SEQUENCE [LARGE SCALE GENOMIC DNA]</scope>
    <source>
        <strain evidence="3 4">WJ7-1</strain>
    </source>
</reference>
<dbReference type="RefSeq" id="WP_146322333.1">
    <property type="nucleotide sequence ID" value="NZ_CP042305.1"/>
</dbReference>
<proteinExistence type="predicted"/>
<gene>
    <name evidence="3" type="ORF">FPZ11_17620</name>
</gene>
<dbReference type="PROSITE" id="PS50937">
    <property type="entry name" value="HTH_MERR_2"/>
    <property type="match status" value="1"/>
</dbReference>
<dbReference type="Gene3D" id="1.10.1660.10">
    <property type="match status" value="1"/>
</dbReference>
<evidence type="ECO:0000259" key="2">
    <source>
        <dbReference type="PROSITE" id="PS50937"/>
    </source>
</evidence>
<dbReference type="KEGG" id="huw:FPZ11_17620"/>
<dbReference type="GO" id="GO:0003700">
    <property type="term" value="F:DNA-binding transcription factor activity"/>
    <property type="evidence" value="ECO:0007669"/>
    <property type="project" value="InterPro"/>
</dbReference>